<evidence type="ECO:0000313" key="2">
    <source>
        <dbReference type="EMBL" id="QJE02217.1"/>
    </source>
</evidence>
<dbReference type="RefSeq" id="WP_170204304.1">
    <property type="nucleotide sequence ID" value="NZ_CP051685.1"/>
</dbReference>
<keyword evidence="1" id="KW-0472">Membrane</keyword>
<dbReference type="Proteomes" id="UP000502415">
    <property type="component" value="Chromosome"/>
</dbReference>
<feature type="transmembrane region" description="Helical" evidence="1">
    <location>
        <begin position="6"/>
        <end position="24"/>
    </location>
</feature>
<accession>A0A7Z2ZVK9</accession>
<feature type="transmembrane region" description="Helical" evidence="1">
    <location>
        <begin position="92"/>
        <end position="117"/>
    </location>
</feature>
<keyword evidence="1" id="KW-0812">Transmembrane</keyword>
<organism evidence="2 3">
    <name type="scientific">Massilia forsythiae</name>
    <dbReference type="NCBI Taxonomy" id="2728020"/>
    <lineage>
        <taxon>Bacteria</taxon>
        <taxon>Pseudomonadati</taxon>
        <taxon>Pseudomonadota</taxon>
        <taxon>Betaproteobacteria</taxon>
        <taxon>Burkholderiales</taxon>
        <taxon>Oxalobacteraceae</taxon>
        <taxon>Telluria group</taxon>
        <taxon>Massilia</taxon>
    </lineage>
</organism>
<dbReference type="KEGG" id="mfy:HH212_21150"/>
<feature type="transmembrane region" description="Helical" evidence="1">
    <location>
        <begin position="36"/>
        <end position="58"/>
    </location>
</feature>
<protein>
    <submittedName>
        <fullName evidence="2">Uncharacterized protein</fullName>
    </submittedName>
</protein>
<keyword evidence="3" id="KW-1185">Reference proteome</keyword>
<gene>
    <name evidence="2" type="ORF">HH212_21150</name>
</gene>
<sequence>MPTSLVVLLAAGALVALCAPWLLMRQREPGGAAWRAARAHLGASMLVAAAVLCAWQGWSLADRMANLGALWLAWIASGFVALLPFSLRPRLLGAGAGILCACVWLLASLWLVLTLLFDGNSTAEADLGDGLHCRQSMYGFVTGDSGTDVALFRRYAFIDHDVLKLRQSDVYPESVQPAPAAWHGALQRCHRLIDQQRRKDAGTGTGAP</sequence>
<evidence type="ECO:0000256" key="1">
    <source>
        <dbReference type="SAM" id="Phobius"/>
    </source>
</evidence>
<proteinExistence type="predicted"/>
<name>A0A7Z2ZVK9_9BURK</name>
<dbReference type="AlphaFoldDB" id="A0A7Z2ZVK9"/>
<evidence type="ECO:0000313" key="3">
    <source>
        <dbReference type="Proteomes" id="UP000502415"/>
    </source>
</evidence>
<dbReference type="EMBL" id="CP051685">
    <property type="protein sequence ID" value="QJE02217.1"/>
    <property type="molecule type" value="Genomic_DNA"/>
</dbReference>
<feature type="transmembrane region" description="Helical" evidence="1">
    <location>
        <begin position="64"/>
        <end position="85"/>
    </location>
</feature>
<reference evidence="2 3" key="1">
    <citation type="submission" date="2020-04" db="EMBL/GenBank/DDBJ databases">
        <title>Genome sequencing of novel species.</title>
        <authorList>
            <person name="Heo J."/>
            <person name="Kim S.-J."/>
            <person name="Kim J.-S."/>
            <person name="Hong S.-B."/>
            <person name="Kwon S.-W."/>
        </authorList>
    </citation>
    <scope>NUCLEOTIDE SEQUENCE [LARGE SCALE GENOMIC DNA]</scope>
    <source>
        <strain evidence="2 3">GN2-R2</strain>
    </source>
</reference>
<keyword evidence="1" id="KW-1133">Transmembrane helix</keyword>